<keyword evidence="4" id="KW-0812">Transmembrane</keyword>
<reference evidence="7" key="1">
    <citation type="submission" date="2022-08" db="EMBL/GenBank/DDBJ databases">
        <title>Catabolic pathway analysis in culturable SAR92 clade bacteria reveals their overlooked roles in DMSP degradation in coastal seas.</title>
        <authorList>
            <person name="He X."/>
            <person name="Zhang X."/>
            <person name="Zhang Y."/>
        </authorList>
    </citation>
    <scope>NUCLEOTIDE SEQUENCE</scope>
    <source>
        <strain evidence="7">H455</strain>
    </source>
</reference>
<evidence type="ECO:0000313" key="8">
    <source>
        <dbReference type="Proteomes" id="UP001059934"/>
    </source>
</evidence>
<feature type="domain" description="Glycosyl transferase family 1" evidence="5">
    <location>
        <begin position="218"/>
        <end position="384"/>
    </location>
</feature>
<evidence type="ECO:0000256" key="1">
    <source>
        <dbReference type="ARBA" id="ARBA00009481"/>
    </source>
</evidence>
<name>A0ABY5TP88_9GAMM</name>
<evidence type="ECO:0000256" key="2">
    <source>
        <dbReference type="ARBA" id="ARBA00022676"/>
    </source>
</evidence>
<keyword evidence="4" id="KW-0472">Membrane</keyword>
<evidence type="ECO:0000259" key="6">
    <source>
        <dbReference type="Pfam" id="PF13439"/>
    </source>
</evidence>
<proteinExistence type="inferred from homology"/>
<dbReference type="SUPFAM" id="SSF53756">
    <property type="entry name" value="UDP-Glycosyltransferase/glycogen phosphorylase"/>
    <property type="match status" value="1"/>
</dbReference>
<dbReference type="Pfam" id="PF00534">
    <property type="entry name" value="Glycos_transf_1"/>
    <property type="match status" value="1"/>
</dbReference>
<dbReference type="InterPro" id="IPR001296">
    <property type="entry name" value="Glyco_trans_1"/>
</dbReference>
<comment type="similarity">
    <text evidence="1">Belongs to the glycosyltransferase group 1 family. Glycosyltransferase 4 subfamily.</text>
</comment>
<sequence>MTAEKGNSICYITTNGIGNAWVAAELKVLGEKGINIDLYSMRRPHQSFFGSDWANKISQQTECLYPLPILSFFFSILAAPFLFRARFFSGLWNALWSPRENFRARVAGLAHFFVACHWARQIRPKNYQLIHSQWVQSGGTIGFYASWLLDIPFSFTGHAVDLFRDRCALKDKVKHADFIIAISQFHKDFYIAEGASAEKIHIVYCGIDLDEYVYSYSESKEPVRILSFGRLVEKKGYSTLIKACGLLRSLDVDFHCEIAGSGPEYGALKKLTASLNLDNWVTITGNALNQEEIEEWMKTGDIFAQPCCWSADNDVDGIPRSLMEAMAVGIPSISTAVAGIPDLIEHKKTGLLIAEQDADALAKAIKLLMDDASLRRDLSEAGRQIIEQKFNLETCLDPLAEIFSNRSNTTIGNGA</sequence>
<organism evidence="7 8">
    <name type="scientific">SAR92 clade bacterium H455</name>
    <dbReference type="NCBI Taxonomy" id="2974818"/>
    <lineage>
        <taxon>Bacteria</taxon>
        <taxon>Pseudomonadati</taxon>
        <taxon>Pseudomonadota</taxon>
        <taxon>Gammaproteobacteria</taxon>
        <taxon>Cellvibrionales</taxon>
        <taxon>Porticoccaceae</taxon>
        <taxon>SAR92 clade</taxon>
    </lineage>
</organism>
<keyword evidence="8" id="KW-1185">Reference proteome</keyword>
<dbReference type="Gene3D" id="3.40.50.2000">
    <property type="entry name" value="Glycogen Phosphorylase B"/>
    <property type="match status" value="2"/>
</dbReference>
<keyword evidence="2" id="KW-0328">Glycosyltransferase</keyword>
<dbReference type="EMBL" id="CP103416">
    <property type="protein sequence ID" value="UVW35652.1"/>
    <property type="molecule type" value="Genomic_DNA"/>
</dbReference>
<accession>A0ABY5TP88</accession>
<dbReference type="CDD" id="cd03801">
    <property type="entry name" value="GT4_PimA-like"/>
    <property type="match status" value="1"/>
</dbReference>
<protein>
    <submittedName>
        <fullName evidence="7">Glycosyltransferase family 4 protein</fullName>
    </submittedName>
</protein>
<feature type="transmembrane region" description="Helical" evidence="4">
    <location>
        <begin position="63"/>
        <end position="82"/>
    </location>
</feature>
<dbReference type="Proteomes" id="UP001059934">
    <property type="component" value="Chromosome"/>
</dbReference>
<evidence type="ECO:0000259" key="5">
    <source>
        <dbReference type="Pfam" id="PF00534"/>
    </source>
</evidence>
<gene>
    <name evidence="7" type="ORF">NYF23_03335</name>
</gene>
<feature type="domain" description="Glycosyltransferase subfamily 4-like N-terminal" evidence="6">
    <location>
        <begin position="109"/>
        <end position="210"/>
    </location>
</feature>
<keyword evidence="3" id="KW-0808">Transferase</keyword>
<dbReference type="Pfam" id="PF13439">
    <property type="entry name" value="Glyco_transf_4"/>
    <property type="match status" value="1"/>
</dbReference>
<dbReference type="PANTHER" id="PTHR12526:SF640">
    <property type="entry name" value="COLANIC ACID BIOSYNTHESIS GLYCOSYLTRANSFERASE WCAL-RELATED"/>
    <property type="match status" value="1"/>
</dbReference>
<dbReference type="PANTHER" id="PTHR12526">
    <property type="entry name" value="GLYCOSYLTRANSFERASE"/>
    <property type="match status" value="1"/>
</dbReference>
<evidence type="ECO:0000256" key="3">
    <source>
        <dbReference type="ARBA" id="ARBA00022679"/>
    </source>
</evidence>
<dbReference type="InterPro" id="IPR028098">
    <property type="entry name" value="Glyco_trans_4-like_N"/>
</dbReference>
<keyword evidence="4" id="KW-1133">Transmembrane helix</keyword>
<evidence type="ECO:0000313" key="7">
    <source>
        <dbReference type="EMBL" id="UVW35652.1"/>
    </source>
</evidence>
<evidence type="ECO:0000256" key="4">
    <source>
        <dbReference type="SAM" id="Phobius"/>
    </source>
</evidence>